<evidence type="ECO:0000313" key="2">
    <source>
        <dbReference type="Proteomes" id="UP000801492"/>
    </source>
</evidence>
<protein>
    <submittedName>
        <fullName evidence="1">Uncharacterized protein</fullName>
    </submittedName>
</protein>
<comment type="caution">
    <text evidence="1">The sequence shown here is derived from an EMBL/GenBank/DDBJ whole genome shotgun (WGS) entry which is preliminary data.</text>
</comment>
<reference evidence="1" key="1">
    <citation type="submission" date="2019-08" db="EMBL/GenBank/DDBJ databases">
        <title>The genome of the North American firefly Photinus pyralis.</title>
        <authorList>
            <consortium name="Photinus pyralis genome working group"/>
            <person name="Fallon T.R."/>
            <person name="Sander Lower S.E."/>
            <person name="Weng J.-K."/>
        </authorList>
    </citation>
    <scope>NUCLEOTIDE SEQUENCE</scope>
    <source>
        <strain evidence="1">TRF0915ILg1</strain>
        <tissue evidence="1">Whole body</tissue>
    </source>
</reference>
<dbReference type="OrthoDB" id="6770542at2759"/>
<keyword evidence="2" id="KW-1185">Reference proteome</keyword>
<proteinExistence type="predicted"/>
<gene>
    <name evidence="1" type="ORF">ILUMI_23336</name>
</gene>
<organism evidence="1 2">
    <name type="scientific">Ignelater luminosus</name>
    <name type="common">Cucubano</name>
    <name type="synonym">Pyrophorus luminosus</name>
    <dbReference type="NCBI Taxonomy" id="2038154"/>
    <lineage>
        <taxon>Eukaryota</taxon>
        <taxon>Metazoa</taxon>
        <taxon>Ecdysozoa</taxon>
        <taxon>Arthropoda</taxon>
        <taxon>Hexapoda</taxon>
        <taxon>Insecta</taxon>
        <taxon>Pterygota</taxon>
        <taxon>Neoptera</taxon>
        <taxon>Endopterygota</taxon>
        <taxon>Coleoptera</taxon>
        <taxon>Polyphaga</taxon>
        <taxon>Elateriformia</taxon>
        <taxon>Elateroidea</taxon>
        <taxon>Elateridae</taxon>
        <taxon>Agrypninae</taxon>
        <taxon>Pyrophorini</taxon>
        <taxon>Ignelater</taxon>
    </lineage>
</organism>
<sequence length="111" mass="12544">MLIETILPECDTEVLGRLALKYKRDRAVTRCKCECTDAAIWSTSAIYQHLKQQYQHGERSSRLLGDSGYPLQPWLFTPIIGVAANIPLGNFILGDLPQLEIPLKDVLVFEK</sequence>
<dbReference type="AlphaFoldDB" id="A0A8K0G1Z4"/>
<dbReference type="Proteomes" id="UP000801492">
    <property type="component" value="Unassembled WGS sequence"/>
</dbReference>
<name>A0A8K0G1Z4_IGNLU</name>
<evidence type="ECO:0000313" key="1">
    <source>
        <dbReference type="EMBL" id="KAF2882824.1"/>
    </source>
</evidence>
<accession>A0A8K0G1Z4</accession>
<dbReference type="EMBL" id="VTPC01090587">
    <property type="protein sequence ID" value="KAF2882824.1"/>
    <property type="molecule type" value="Genomic_DNA"/>
</dbReference>